<evidence type="ECO:0008006" key="3">
    <source>
        <dbReference type="Google" id="ProtNLM"/>
    </source>
</evidence>
<dbReference type="SUPFAM" id="SSF81301">
    <property type="entry name" value="Nucleotidyltransferase"/>
    <property type="match status" value="1"/>
</dbReference>
<gene>
    <name evidence="1" type="ORF">ACFPIB_14870</name>
</gene>
<evidence type="ECO:0000313" key="1">
    <source>
        <dbReference type="EMBL" id="MFC5271899.1"/>
    </source>
</evidence>
<reference evidence="2" key="1">
    <citation type="journal article" date="2019" name="Int. J. Syst. Evol. Microbiol.">
        <title>The Global Catalogue of Microorganisms (GCM) 10K type strain sequencing project: providing services to taxonomists for standard genome sequencing and annotation.</title>
        <authorList>
            <consortium name="The Broad Institute Genomics Platform"/>
            <consortium name="The Broad Institute Genome Sequencing Center for Infectious Disease"/>
            <person name="Wu L."/>
            <person name="Ma J."/>
        </authorList>
    </citation>
    <scope>NUCLEOTIDE SEQUENCE [LARGE SCALE GENOMIC DNA]</scope>
    <source>
        <strain evidence="2">KACC 12602</strain>
    </source>
</reference>
<name>A0ABW0EC54_9BACT</name>
<dbReference type="Proteomes" id="UP001596161">
    <property type="component" value="Unassembled WGS sequence"/>
</dbReference>
<dbReference type="Gene3D" id="3.30.460.40">
    <property type="match status" value="1"/>
</dbReference>
<protein>
    <recommendedName>
        <fullName evidence="3">Nucleotidyl transferase AbiEii toxin, Type IV TA system</fullName>
    </recommendedName>
</protein>
<proteinExistence type="predicted"/>
<keyword evidence="2" id="KW-1185">Reference proteome</keyword>
<comment type="caution">
    <text evidence="1">The sequence shown here is derived from an EMBL/GenBank/DDBJ whole genome shotgun (WGS) entry which is preliminary data.</text>
</comment>
<dbReference type="InterPro" id="IPR043519">
    <property type="entry name" value="NT_sf"/>
</dbReference>
<evidence type="ECO:0000313" key="2">
    <source>
        <dbReference type="Proteomes" id="UP001596161"/>
    </source>
</evidence>
<dbReference type="RefSeq" id="WP_378018256.1">
    <property type="nucleotide sequence ID" value="NZ_JBHSKT010000009.1"/>
</dbReference>
<organism evidence="1 2">
    <name type="scientific">Adhaeribacter terreus</name>
    <dbReference type="NCBI Taxonomy" id="529703"/>
    <lineage>
        <taxon>Bacteria</taxon>
        <taxon>Pseudomonadati</taxon>
        <taxon>Bacteroidota</taxon>
        <taxon>Cytophagia</taxon>
        <taxon>Cytophagales</taxon>
        <taxon>Hymenobacteraceae</taxon>
        <taxon>Adhaeribacter</taxon>
    </lineage>
</organism>
<sequence>MNLLDAHFLQFLDLLNKHEVEYLLVGGHAVILHGYPRSTGDMDIWVSPTNKNASKLVKAVDEYGFDASALLDMDFTQMLVFDVGTPPAHIEIMNYISGVDFQTAFAQKKMAEMEGTSFNLIHLSDLRKNKAASARYKDLDDLEHLNKL</sequence>
<dbReference type="EMBL" id="JBHSKT010000009">
    <property type="protein sequence ID" value="MFC5271899.1"/>
    <property type="molecule type" value="Genomic_DNA"/>
</dbReference>
<accession>A0ABW0EC54</accession>